<protein>
    <submittedName>
        <fullName evidence="1">Uncharacterized protein</fullName>
    </submittedName>
</protein>
<evidence type="ECO:0000313" key="1">
    <source>
        <dbReference type="EMBL" id="VAW53026.1"/>
    </source>
</evidence>
<name>A0A3B0X8C2_9ZZZZ</name>
<organism evidence="1">
    <name type="scientific">hydrothermal vent metagenome</name>
    <dbReference type="NCBI Taxonomy" id="652676"/>
    <lineage>
        <taxon>unclassified sequences</taxon>
        <taxon>metagenomes</taxon>
        <taxon>ecological metagenomes</taxon>
    </lineage>
</organism>
<proteinExistence type="predicted"/>
<gene>
    <name evidence="1" type="ORF">MNBD_GAMMA05-1938</name>
</gene>
<reference evidence="1" key="1">
    <citation type="submission" date="2018-06" db="EMBL/GenBank/DDBJ databases">
        <authorList>
            <person name="Zhirakovskaya E."/>
        </authorList>
    </citation>
    <scope>NUCLEOTIDE SEQUENCE</scope>
</reference>
<sequence>MSKQLILDSSELAQWHTLVQEAESDYGCHLNEAMQSYLVFTLMRFAKNSQLNSKALALEYLNSHHLSAHLRSEQLRDIGDQCLLVSGLYPQSAEKRLVGTGYYVDLGRSAYHHISTVTQQGIAELYQQLSESFVLLMDLLQTIRQYSSPALQPIAAMELWNQTGSRTAFEQISKSGLPVHNRFLTDTDKH</sequence>
<dbReference type="AlphaFoldDB" id="A0A3B0X8C2"/>
<accession>A0A3B0X8C2</accession>
<dbReference type="EMBL" id="UOFE01000031">
    <property type="protein sequence ID" value="VAW53026.1"/>
    <property type="molecule type" value="Genomic_DNA"/>
</dbReference>